<feature type="transmembrane region" description="Helical" evidence="7">
    <location>
        <begin position="387"/>
        <end position="412"/>
    </location>
</feature>
<gene>
    <name evidence="9" type="ORF">K450DRAFT_224067</name>
</gene>
<protein>
    <recommendedName>
        <fullName evidence="8">Major facilitator superfamily (MFS) profile domain-containing protein</fullName>
    </recommendedName>
</protein>
<dbReference type="GO" id="GO:0022857">
    <property type="term" value="F:transmembrane transporter activity"/>
    <property type="evidence" value="ECO:0007669"/>
    <property type="project" value="InterPro"/>
</dbReference>
<evidence type="ECO:0000259" key="8">
    <source>
        <dbReference type="PROSITE" id="PS50850"/>
    </source>
</evidence>
<evidence type="ECO:0000256" key="4">
    <source>
        <dbReference type="ARBA" id="ARBA00022989"/>
    </source>
</evidence>
<dbReference type="EMBL" id="MU620897">
    <property type="protein sequence ID" value="KAI8583069.1"/>
    <property type="molecule type" value="Genomic_DNA"/>
</dbReference>
<feature type="transmembrane region" description="Helical" evidence="7">
    <location>
        <begin position="349"/>
        <end position="367"/>
    </location>
</feature>
<feature type="transmembrane region" description="Helical" evidence="7">
    <location>
        <begin position="12"/>
        <end position="35"/>
    </location>
</feature>
<feature type="domain" description="Major facilitator superfamily (MFS) profile" evidence="8">
    <location>
        <begin position="11"/>
        <end position="489"/>
    </location>
</feature>
<feature type="transmembrane region" description="Helical" evidence="7">
    <location>
        <begin position="81"/>
        <end position="98"/>
    </location>
</feature>
<evidence type="ECO:0000313" key="10">
    <source>
        <dbReference type="Proteomes" id="UP001206595"/>
    </source>
</evidence>
<comment type="subcellular location">
    <subcellularLocation>
        <location evidence="1">Membrane</location>
        <topology evidence="1">Multi-pass membrane protein</topology>
    </subcellularLocation>
</comment>
<feature type="region of interest" description="Disordered" evidence="6">
    <location>
        <begin position="240"/>
        <end position="266"/>
    </location>
</feature>
<dbReference type="Gene3D" id="1.20.1250.20">
    <property type="entry name" value="MFS general substrate transporter like domains"/>
    <property type="match status" value="1"/>
</dbReference>
<feature type="transmembrane region" description="Helical" evidence="7">
    <location>
        <begin position="273"/>
        <end position="293"/>
    </location>
</feature>
<comment type="caution">
    <text evidence="9">The sequence shown here is derived from an EMBL/GenBank/DDBJ whole genome shotgun (WGS) entry which is preliminary data.</text>
</comment>
<dbReference type="CDD" id="cd17330">
    <property type="entry name" value="MFS_SLC46_TetA_like"/>
    <property type="match status" value="1"/>
</dbReference>
<organism evidence="9 10">
    <name type="scientific">Umbelopsis ramanniana AG</name>
    <dbReference type="NCBI Taxonomy" id="1314678"/>
    <lineage>
        <taxon>Eukaryota</taxon>
        <taxon>Fungi</taxon>
        <taxon>Fungi incertae sedis</taxon>
        <taxon>Mucoromycota</taxon>
        <taxon>Mucoromycotina</taxon>
        <taxon>Umbelopsidomycetes</taxon>
        <taxon>Umbelopsidales</taxon>
        <taxon>Umbelopsidaceae</taxon>
        <taxon>Umbelopsis</taxon>
    </lineage>
</organism>
<reference evidence="9" key="1">
    <citation type="submission" date="2021-06" db="EMBL/GenBank/DDBJ databases">
        <authorList>
            <consortium name="DOE Joint Genome Institute"/>
            <person name="Mondo S.J."/>
            <person name="Amses K.R."/>
            <person name="Simmons D.R."/>
            <person name="Longcore J.E."/>
            <person name="Seto K."/>
            <person name="Alves G.H."/>
            <person name="Bonds A.E."/>
            <person name="Quandt C.A."/>
            <person name="Davis W.J."/>
            <person name="Chang Y."/>
            <person name="Letcher P.M."/>
            <person name="Powell M.J."/>
            <person name="Kuo A."/>
            <person name="Labutti K."/>
            <person name="Pangilinan J."/>
            <person name="Andreopoulos W."/>
            <person name="Tritt A."/>
            <person name="Riley R."/>
            <person name="Hundley H."/>
            <person name="Johnson J."/>
            <person name="Lipzen A."/>
            <person name="Barry K."/>
            <person name="Berbee M.L."/>
            <person name="Buchler N.E."/>
            <person name="Grigoriev I.V."/>
            <person name="Spatafora J.W."/>
            <person name="Stajich J.E."/>
            <person name="James T.Y."/>
        </authorList>
    </citation>
    <scope>NUCLEOTIDE SEQUENCE</scope>
    <source>
        <strain evidence="9">AG</strain>
    </source>
</reference>
<evidence type="ECO:0000256" key="6">
    <source>
        <dbReference type="SAM" id="MobiDB-lite"/>
    </source>
</evidence>
<dbReference type="InterPro" id="IPR020846">
    <property type="entry name" value="MFS_dom"/>
</dbReference>
<feature type="transmembrane region" description="Helical" evidence="7">
    <location>
        <begin position="465"/>
        <end position="484"/>
    </location>
</feature>
<dbReference type="RefSeq" id="XP_051448073.1">
    <property type="nucleotide sequence ID" value="XM_051586154.1"/>
</dbReference>
<keyword evidence="3 7" id="KW-0812">Transmembrane</keyword>
<keyword evidence="2" id="KW-0813">Transport</keyword>
<dbReference type="InterPro" id="IPR011701">
    <property type="entry name" value="MFS"/>
</dbReference>
<feature type="transmembrane region" description="Helical" evidence="7">
    <location>
        <begin position="47"/>
        <end position="69"/>
    </location>
</feature>
<evidence type="ECO:0000256" key="2">
    <source>
        <dbReference type="ARBA" id="ARBA00022448"/>
    </source>
</evidence>
<evidence type="ECO:0000313" key="9">
    <source>
        <dbReference type="EMBL" id="KAI8583069.1"/>
    </source>
</evidence>
<dbReference type="InterPro" id="IPR036259">
    <property type="entry name" value="MFS_trans_sf"/>
</dbReference>
<sequence length="508" mass="56551">MTEYKPLPWRQLLIICICRFSEPICFTIIFPYVVFLVRDFGIPEERAGYSVGWIASSFALAQFCTGIPWGMLSDRIGRRPVILFGMTGTMISIFLFGLSKSFAWAIISRALCGVLNGNNGVLKSMIAELTIDVSEADRAQAFALLPFMFGLGSVIGPVLGGFLADPVKNYPTVFGNLGWITEFLTTYRYFLPSFIASCICFCGWIFGMLFLEETLMGKRPQDKKKKQDEEQRLLSQGEANYSTFPNGKKHSPTCSPTPTIHESERKPTFREAITQPVILASTAFGCIALHGVFYDELYSLWLSTSRNNGGMGFISKEIGASLAVAGFMTLIVQLFIWPRLAGKFGILRLFQLCLPCFAAVDFLQGFVRYLYHVPNFNGVYETKQWVWVGLIACLILKTICSTIAFTSMMVIVSDSSPRMDTLGAVNGFSQCVSSGCRAIGPAICGILWDYSNHATWIPKKVRPHVSFGVLSMLALITFAASLRIKPSHRYPKVVDLVDEEQEETTTRI</sequence>
<reference evidence="9" key="2">
    <citation type="journal article" date="2022" name="Proc. Natl. Acad. Sci. U.S.A.">
        <title>Diploid-dominant life cycles characterize the early evolution of Fungi.</title>
        <authorList>
            <person name="Amses K.R."/>
            <person name="Simmons D.R."/>
            <person name="Longcore J.E."/>
            <person name="Mondo S.J."/>
            <person name="Seto K."/>
            <person name="Jeronimo G.H."/>
            <person name="Bonds A.E."/>
            <person name="Quandt C.A."/>
            <person name="Davis W.J."/>
            <person name="Chang Y."/>
            <person name="Federici B.A."/>
            <person name="Kuo A."/>
            <person name="LaButti K."/>
            <person name="Pangilinan J."/>
            <person name="Andreopoulos W."/>
            <person name="Tritt A."/>
            <person name="Riley R."/>
            <person name="Hundley H."/>
            <person name="Johnson J."/>
            <person name="Lipzen A."/>
            <person name="Barry K."/>
            <person name="Lang B.F."/>
            <person name="Cuomo C.A."/>
            <person name="Buchler N.E."/>
            <person name="Grigoriev I.V."/>
            <person name="Spatafora J.W."/>
            <person name="Stajich J.E."/>
            <person name="James T.Y."/>
        </authorList>
    </citation>
    <scope>NUCLEOTIDE SEQUENCE</scope>
    <source>
        <strain evidence="9">AG</strain>
    </source>
</reference>
<feature type="transmembrane region" description="Helical" evidence="7">
    <location>
        <begin position="142"/>
        <end position="164"/>
    </location>
</feature>
<dbReference type="AlphaFoldDB" id="A0AAD5EH16"/>
<keyword evidence="10" id="KW-1185">Reference proteome</keyword>
<feature type="transmembrane region" description="Helical" evidence="7">
    <location>
        <begin position="189"/>
        <end position="211"/>
    </location>
</feature>
<keyword evidence="4 7" id="KW-1133">Transmembrane helix</keyword>
<dbReference type="GeneID" id="75911502"/>
<dbReference type="GO" id="GO:0016020">
    <property type="term" value="C:membrane"/>
    <property type="evidence" value="ECO:0007669"/>
    <property type="project" value="UniProtKB-SubCell"/>
</dbReference>
<evidence type="ECO:0000256" key="5">
    <source>
        <dbReference type="ARBA" id="ARBA00023136"/>
    </source>
</evidence>
<dbReference type="Pfam" id="PF07690">
    <property type="entry name" value="MFS_1"/>
    <property type="match status" value="1"/>
</dbReference>
<proteinExistence type="predicted"/>
<evidence type="ECO:0000256" key="1">
    <source>
        <dbReference type="ARBA" id="ARBA00004141"/>
    </source>
</evidence>
<evidence type="ECO:0000256" key="7">
    <source>
        <dbReference type="SAM" id="Phobius"/>
    </source>
</evidence>
<dbReference type="PANTHER" id="PTHR23504">
    <property type="entry name" value="MAJOR FACILITATOR SUPERFAMILY DOMAIN-CONTAINING PROTEIN 10"/>
    <property type="match status" value="1"/>
</dbReference>
<keyword evidence="5 7" id="KW-0472">Membrane</keyword>
<dbReference type="PANTHER" id="PTHR23504:SF15">
    <property type="entry name" value="MAJOR FACILITATOR SUPERFAMILY (MFS) PROFILE DOMAIN-CONTAINING PROTEIN"/>
    <property type="match status" value="1"/>
</dbReference>
<dbReference type="PROSITE" id="PS50850">
    <property type="entry name" value="MFS"/>
    <property type="match status" value="1"/>
</dbReference>
<dbReference type="Proteomes" id="UP001206595">
    <property type="component" value="Unassembled WGS sequence"/>
</dbReference>
<name>A0AAD5EH16_UMBRA</name>
<accession>A0AAD5EH16</accession>
<evidence type="ECO:0000256" key="3">
    <source>
        <dbReference type="ARBA" id="ARBA00022692"/>
    </source>
</evidence>
<feature type="transmembrane region" description="Helical" evidence="7">
    <location>
        <begin position="313"/>
        <end position="337"/>
    </location>
</feature>
<dbReference type="SUPFAM" id="SSF103473">
    <property type="entry name" value="MFS general substrate transporter"/>
    <property type="match status" value="1"/>
</dbReference>